<feature type="transmembrane region" description="Helical" evidence="6">
    <location>
        <begin position="12"/>
        <end position="33"/>
    </location>
</feature>
<dbReference type="PANTHER" id="PTHR12570">
    <property type="match status" value="1"/>
</dbReference>
<name>A0A9K3M762_9STRA</name>
<protein>
    <recommendedName>
        <fullName evidence="9">Magnesium transporter</fullName>
    </recommendedName>
</protein>
<dbReference type="AlphaFoldDB" id="A0A9K3M762"/>
<feature type="transmembrane region" description="Helical" evidence="6">
    <location>
        <begin position="299"/>
        <end position="322"/>
    </location>
</feature>
<evidence type="ECO:0000256" key="1">
    <source>
        <dbReference type="ARBA" id="ARBA00004141"/>
    </source>
</evidence>
<proteinExistence type="predicted"/>
<feature type="transmembrane region" description="Helical" evidence="6">
    <location>
        <begin position="233"/>
        <end position="252"/>
    </location>
</feature>
<keyword evidence="8" id="KW-1185">Reference proteome</keyword>
<evidence type="ECO:0000256" key="6">
    <source>
        <dbReference type="SAM" id="Phobius"/>
    </source>
</evidence>
<feature type="transmembrane region" description="Helical" evidence="6">
    <location>
        <begin position="329"/>
        <end position="350"/>
    </location>
</feature>
<evidence type="ECO:0008006" key="9">
    <source>
        <dbReference type="Google" id="ProtNLM"/>
    </source>
</evidence>
<dbReference type="Proteomes" id="UP000693970">
    <property type="component" value="Unassembled WGS sequence"/>
</dbReference>
<reference evidence="7" key="1">
    <citation type="journal article" date="2021" name="Sci. Rep.">
        <title>Diploid genomic architecture of Nitzschia inconspicua, an elite biomass production diatom.</title>
        <authorList>
            <person name="Oliver A."/>
            <person name="Podell S."/>
            <person name="Pinowska A."/>
            <person name="Traller J.C."/>
            <person name="Smith S.R."/>
            <person name="McClure R."/>
            <person name="Beliaev A."/>
            <person name="Bohutskyi P."/>
            <person name="Hill E.A."/>
            <person name="Rabines A."/>
            <person name="Zheng H."/>
            <person name="Allen L.Z."/>
            <person name="Kuo A."/>
            <person name="Grigoriev I.V."/>
            <person name="Allen A.E."/>
            <person name="Hazlebeck D."/>
            <person name="Allen E.E."/>
        </authorList>
    </citation>
    <scope>NUCLEOTIDE SEQUENCE</scope>
    <source>
        <strain evidence="7">Hildebrandi</strain>
    </source>
</reference>
<comment type="subcellular location">
    <subcellularLocation>
        <location evidence="1">Membrane</location>
        <topology evidence="1">Multi-pass membrane protein</topology>
    </subcellularLocation>
</comment>
<sequence length="431" mass="47197">MEAGSAISAADWAKGIALSILASIVGGASKLAIRKSWLLQHHHEENRRTIQRRPRRRLESASGNDGLLSEECTATTVESTANSPSTMVDRHEYLQDDLLVSDEREAEQQLLTSRNGWSSFCRSDSGADPMTPSWLPLGLRYSGMLGMSVLNPIFCVLAMNFASPSILAPFSGLTLCWVILGSPCANNEQPSSRQILACGLIIAGEVVVALFGDHTNDEGVTMEEVRKSYQKPAFLMYFVGLVAYVALLGYWIKFSPSPVLRRFAWGCCGGSITGAQNFLKDSLTILKASKQYIQPLPSFFYLFVICAAGTAFSGLLILTACMKRYDATFSAASFVGSFVVSASIMAAAHYDTFAQLEGLFNYILYPAGLVMLMIGVYLLVRESSHDDYEHQETVVVRDQNDHEDDSNKESEDAFGYAAVVEDTATREETVV</sequence>
<evidence type="ECO:0000256" key="4">
    <source>
        <dbReference type="ARBA" id="ARBA00023136"/>
    </source>
</evidence>
<accession>A0A9K3M762</accession>
<reference evidence="7" key="2">
    <citation type="submission" date="2021-04" db="EMBL/GenBank/DDBJ databases">
        <authorList>
            <person name="Podell S."/>
        </authorList>
    </citation>
    <scope>NUCLEOTIDE SEQUENCE</scope>
    <source>
        <strain evidence="7">Hildebrandi</strain>
    </source>
</reference>
<evidence type="ECO:0000313" key="7">
    <source>
        <dbReference type="EMBL" id="KAG7374451.1"/>
    </source>
</evidence>
<dbReference type="PANTHER" id="PTHR12570:SF65">
    <property type="entry name" value="MAGNESIUM TRANSPORTER NIPA9-RELATED"/>
    <property type="match status" value="1"/>
</dbReference>
<dbReference type="GO" id="GO:0016020">
    <property type="term" value="C:membrane"/>
    <property type="evidence" value="ECO:0007669"/>
    <property type="project" value="UniProtKB-SubCell"/>
</dbReference>
<evidence type="ECO:0000256" key="5">
    <source>
        <dbReference type="SAM" id="MobiDB-lite"/>
    </source>
</evidence>
<organism evidence="7 8">
    <name type="scientific">Nitzschia inconspicua</name>
    <dbReference type="NCBI Taxonomy" id="303405"/>
    <lineage>
        <taxon>Eukaryota</taxon>
        <taxon>Sar</taxon>
        <taxon>Stramenopiles</taxon>
        <taxon>Ochrophyta</taxon>
        <taxon>Bacillariophyta</taxon>
        <taxon>Bacillariophyceae</taxon>
        <taxon>Bacillariophycidae</taxon>
        <taxon>Bacillariales</taxon>
        <taxon>Bacillariaceae</taxon>
        <taxon>Nitzschia</taxon>
    </lineage>
</organism>
<feature type="region of interest" description="Disordered" evidence="5">
    <location>
        <begin position="45"/>
        <end position="67"/>
    </location>
</feature>
<keyword evidence="4 6" id="KW-0472">Membrane</keyword>
<dbReference type="InterPro" id="IPR008521">
    <property type="entry name" value="Mg_trans_NIPA"/>
</dbReference>
<feature type="transmembrane region" description="Helical" evidence="6">
    <location>
        <begin position="362"/>
        <end position="380"/>
    </location>
</feature>
<feature type="transmembrane region" description="Helical" evidence="6">
    <location>
        <begin position="149"/>
        <end position="180"/>
    </location>
</feature>
<evidence type="ECO:0000256" key="3">
    <source>
        <dbReference type="ARBA" id="ARBA00022989"/>
    </source>
</evidence>
<dbReference type="OrthoDB" id="165382at2759"/>
<dbReference type="GO" id="GO:0015095">
    <property type="term" value="F:magnesium ion transmembrane transporter activity"/>
    <property type="evidence" value="ECO:0007669"/>
    <property type="project" value="InterPro"/>
</dbReference>
<feature type="transmembrane region" description="Helical" evidence="6">
    <location>
        <begin position="192"/>
        <end position="212"/>
    </location>
</feature>
<evidence type="ECO:0000256" key="2">
    <source>
        <dbReference type="ARBA" id="ARBA00022692"/>
    </source>
</evidence>
<evidence type="ECO:0000313" key="8">
    <source>
        <dbReference type="Proteomes" id="UP000693970"/>
    </source>
</evidence>
<dbReference type="EMBL" id="JAGRRH010000001">
    <property type="protein sequence ID" value="KAG7374451.1"/>
    <property type="molecule type" value="Genomic_DNA"/>
</dbReference>
<comment type="caution">
    <text evidence="7">The sequence shown here is derived from an EMBL/GenBank/DDBJ whole genome shotgun (WGS) entry which is preliminary data.</text>
</comment>
<keyword evidence="3 6" id="KW-1133">Transmembrane helix</keyword>
<gene>
    <name evidence="7" type="ORF">IV203_013546</name>
</gene>
<feature type="region of interest" description="Disordered" evidence="5">
    <location>
        <begin position="395"/>
        <end position="414"/>
    </location>
</feature>
<keyword evidence="2 6" id="KW-0812">Transmembrane</keyword>